<proteinExistence type="predicted"/>
<accession>A0A2M4B5Y0</accession>
<sequence length="112" mass="12665">MDAMCVSLLVLRMVSGWYGPRTHAQLYHGSAQQVTEMESLFLCPPRCRKKNRSMKWSRSLSCSIAGSLVCSGSWQIAGYWMAGGSECRCRCYMMLIRLLIARFRPKLSAAAY</sequence>
<reference evidence="2" key="1">
    <citation type="submission" date="2018-01" db="EMBL/GenBank/DDBJ databases">
        <title>An insight into the sialome of Amazonian anophelines.</title>
        <authorList>
            <person name="Ribeiro J.M."/>
            <person name="Scarpassa V."/>
            <person name="Calvo E."/>
        </authorList>
    </citation>
    <scope>NUCLEOTIDE SEQUENCE</scope>
    <source>
        <tissue evidence="2">Salivary glands</tissue>
    </source>
</reference>
<feature type="signal peptide" evidence="1">
    <location>
        <begin position="1"/>
        <end position="16"/>
    </location>
</feature>
<protein>
    <submittedName>
        <fullName evidence="2">Putative secreted protein</fullName>
    </submittedName>
</protein>
<feature type="chain" id="PRO_5014973348" evidence="1">
    <location>
        <begin position="17"/>
        <end position="112"/>
    </location>
</feature>
<name>A0A2M4B5Y0_9DIPT</name>
<dbReference type="AlphaFoldDB" id="A0A2M4B5Y0"/>
<evidence type="ECO:0000256" key="1">
    <source>
        <dbReference type="SAM" id="SignalP"/>
    </source>
</evidence>
<organism evidence="2">
    <name type="scientific">Anopheles triannulatus</name>
    <dbReference type="NCBI Taxonomy" id="58253"/>
    <lineage>
        <taxon>Eukaryota</taxon>
        <taxon>Metazoa</taxon>
        <taxon>Ecdysozoa</taxon>
        <taxon>Arthropoda</taxon>
        <taxon>Hexapoda</taxon>
        <taxon>Insecta</taxon>
        <taxon>Pterygota</taxon>
        <taxon>Neoptera</taxon>
        <taxon>Endopterygota</taxon>
        <taxon>Diptera</taxon>
        <taxon>Nematocera</taxon>
        <taxon>Culicoidea</taxon>
        <taxon>Culicidae</taxon>
        <taxon>Anophelinae</taxon>
        <taxon>Anopheles</taxon>
    </lineage>
</organism>
<keyword evidence="1" id="KW-0732">Signal</keyword>
<evidence type="ECO:0000313" key="2">
    <source>
        <dbReference type="EMBL" id="MBW48400.1"/>
    </source>
</evidence>
<dbReference type="EMBL" id="GGFK01015079">
    <property type="protein sequence ID" value="MBW48400.1"/>
    <property type="molecule type" value="Transcribed_RNA"/>
</dbReference>